<reference evidence="9" key="1">
    <citation type="journal article" date="2014" name="Proc. Natl. Acad. Sci. U.S.A.">
        <title>Extensive sampling of basidiomycete genomes demonstrates inadequacy of the white-rot/brown-rot paradigm for wood decay fungi.</title>
        <authorList>
            <person name="Riley R."/>
            <person name="Salamov A.A."/>
            <person name="Brown D.W."/>
            <person name="Nagy L.G."/>
            <person name="Floudas D."/>
            <person name="Held B.W."/>
            <person name="Levasseur A."/>
            <person name="Lombard V."/>
            <person name="Morin E."/>
            <person name="Otillar R."/>
            <person name="Lindquist E.A."/>
            <person name="Sun H."/>
            <person name="LaButti K.M."/>
            <person name="Schmutz J."/>
            <person name="Jabbour D."/>
            <person name="Luo H."/>
            <person name="Baker S.E."/>
            <person name="Pisabarro A.G."/>
            <person name="Walton J.D."/>
            <person name="Blanchette R.A."/>
            <person name="Henrissat B."/>
            <person name="Martin F."/>
            <person name="Cullen D."/>
            <person name="Hibbett D.S."/>
            <person name="Grigoriev I.V."/>
        </authorList>
    </citation>
    <scope>NUCLEOTIDE SEQUENCE [LARGE SCALE GENOMIC DNA]</scope>
    <source>
        <strain evidence="9">FD-172 SS1</strain>
    </source>
</reference>
<dbReference type="InterPro" id="IPR011701">
    <property type="entry name" value="MFS"/>
</dbReference>
<protein>
    <recommendedName>
        <fullName evidence="7">Major facilitator superfamily (MFS) profile domain-containing protein</fullName>
    </recommendedName>
</protein>
<dbReference type="GO" id="GO:0022857">
    <property type="term" value="F:transmembrane transporter activity"/>
    <property type="evidence" value="ECO:0007669"/>
    <property type="project" value="InterPro"/>
</dbReference>
<feature type="transmembrane region" description="Helical" evidence="6">
    <location>
        <begin position="364"/>
        <end position="383"/>
    </location>
</feature>
<feature type="transmembrane region" description="Helical" evidence="6">
    <location>
        <begin position="27"/>
        <end position="48"/>
    </location>
</feature>
<dbReference type="PROSITE" id="PS50850">
    <property type="entry name" value="MFS"/>
    <property type="match status" value="1"/>
</dbReference>
<evidence type="ECO:0000256" key="4">
    <source>
        <dbReference type="ARBA" id="ARBA00022989"/>
    </source>
</evidence>
<keyword evidence="5 6" id="KW-0472">Membrane</keyword>
<feature type="transmembrane region" description="Helical" evidence="6">
    <location>
        <begin position="389"/>
        <end position="414"/>
    </location>
</feature>
<dbReference type="Pfam" id="PF07690">
    <property type="entry name" value="MFS_1"/>
    <property type="match status" value="1"/>
</dbReference>
<name>A0A067MUW0_BOTB1</name>
<feature type="transmembrane region" description="Helical" evidence="6">
    <location>
        <begin position="298"/>
        <end position="324"/>
    </location>
</feature>
<evidence type="ECO:0000256" key="6">
    <source>
        <dbReference type="SAM" id="Phobius"/>
    </source>
</evidence>
<feature type="transmembrane region" description="Helical" evidence="6">
    <location>
        <begin position="426"/>
        <end position="450"/>
    </location>
</feature>
<evidence type="ECO:0000313" key="9">
    <source>
        <dbReference type="Proteomes" id="UP000027195"/>
    </source>
</evidence>
<evidence type="ECO:0000256" key="2">
    <source>
        <dbReference type="ARBA" id="ARBA00022448"/>
    </source>
</evidence>
<feature type="transmembrane region" description="Helical" evidence="6">
    <location>
        <begin position="157"/>
        <end position="179"/>
    </location>
</feature>
<comment type="subcellular location">
    <subcellularLocation>
        <location evidence="1">Membrane</location>
        <topology evidence="1">Multi-pass membrane protein</topology>
    </subcellularLocation>
</comment>
<feature type="transmembrane region" description="Helical" evidence="6">
    <location>
        <begin position="336"/>
        <end position="357"/>
    </location>
</feature>
<dbReference type="Proteomes" id="UP000027195">
    <property type="component" value="Unassembled WGS sequence"/>
</dbReference>
<evidence type="ECO:0000256" key="1">
    <source>
        <dbReference type="ARBA" id="ARBA00004141"/>
    </source>
</evidence>
<organism evidence="8 9">
    <name type="scientific">Botryobasidium botryosum (strain FD-172 SS1)</name>
    <dbReference type="NCBI Taxonomy" id="930990"/>
    <lineage>
        <taxon>Eukaryota</taxon>
        <taxon>Fungi</taxon>
        <taxon>Dikarya</taxon>
        <taxon>Basidiomycota</taxon>
        <taxon>Agaricomycotina</taxon>
        <taxon>Agaricomycetes</taxon>
        <taxon>Cantharellales</taxon>
        <taxon>Botryobasidiaceae</taxon>
        <taxon>Botryobasidium</taxon>
    </lineage>
</organism>
<dbReference type="OrthoDB" id="2130629at2759"/>
<feature type="transmembrane region" description="Helical" evidence="6">
    <location>
        <begin position="98"/>
        <end position="121"/>
    </location>
</feature>
<feature type="transmembrane region" description="Helical" evidence="6">
    <location>
        <begin position="185"/>
        <end position="209"/>
    </location>
</feature>
<sequence>MSALETTDSKSDCKEETGPLTHERTTFNTACIIFICTLAMIYNISAGVALSTSLPFLANDLHIDENQLQWVVSSYTLTSGCFLLLLGRIADLHGRKKVFIAGMAWFAAWSLGCGFAKNAIALDIMRGFQGIGSAAIVPAAIGILAQSFPPSRTRTMAFAIFSAGAPLGGALGNVSGSLLTQYASISWRAVFFLSTGLAVATALLAWFVVDSDVIDSEEDRRVDWLGAALVTVGLVLLTFVLGQGEVAPQQWKTSYIIALFVVSIVILALFVAWEHYVEKNMTLPPLMRLSLWTRAGGRFAVVQGIAFLTWAGFTSWLFFAVLYYESYQGLSPVNTMIRLLPMAVAGLILNVIVFLIVARVTGDIIIGIGALCTGAGCLLFAVIKPSASYWAFGFPSATLAVVGADFIFSSCSLFTAKIALPEEQSLAAGVFNTLVQFGGAAGLAVTTVLYDQIAKKETVKILGHPTALTDSAAPRDALLKGYRAAQWLNFAFLMAALGLTIIFLRGIGYVGHAKVKAASDQESQESSDDGEK</sequence>
<evidence type="ECO:0000259" key="7">
    <source>
        <dbReference type="PROSITE" id="PS50850"/>
    </source>
</evidence>
<dbReference type="InParanoid" id="A0A067MUW0"/>
<dbReference type="PANTHER" id="PTHR42718:SF9">
    <property type="entry name" value="MAJOR FACILITATOR SUPERFAMILY MULTIDRUG TRANSPORTER MFSC"/>
    <property type="match status" value="1"/>
</dbReference>
<feature type="transmembrane region" description="Helical" evidence="6">
    <location>
        <begin position="484"/>
        <end position="504"/>
    </location>
</feature>
<feature type="transmembrane region" description="Helical" evidence="6">
    <location>
        <begin position="127"/>
        <end position="145"/>
    </location>
</feature>
<feature type="transmembrane region" description="Helical" evidence="6">
    <location>
        <begin position="68"/>
        <end position="86"/>
    </location>
</feature>
<dbReference type="AlphaFoldDB" id="A0A067MUW0"/>
<gene>
    <name evidence="8" type="ORF">BOTBODRAFT_437663</name>
</gene>
<evidence type="ECO:0000256" key="5">
    <source>
        <dbReference type="ARBA" id="ARBA00023136"/>
    </source>
</evidence>
<dbReference type="Gene3D" id="1.20.1250.20">
    <property type="entry name" value="MFS general substrate transporter like domains"/>
    <property type="match status" value="1"/>
</dbReference>
<accession>A0A067MUW0</accession>
<dbReference type="GO" id="GO:0016020">
    <property type="term" value="C:membrane"/>
    <property type="evidence" value="ECO:0007669"/>
    <property type="project" value="UniProtKB-SubCell"/>
</dbReference>
<keyword evidence="4 6" id="KW-1133">Transmembrane helix</keyword>
<dbReference type="Gene3D" id="1.20.1720.10">
    <property type="entry name" value="Multidrug resistance protein D"/>
    <property type="match status" value="1"/>
</dbReference>
<dbReference type="SUPFAM" id="SSF103473">
    <property type="entry name" value="MFS general substrate transporter"/>
    <property type="match status" value="1"/>
</dbReference>
<dbReference type="FunCoup" id="A0A067MUW0">
    <property type="interactions" value="24"/>
</dbReference>
<keyword evidence="2" id="KW-0813">Transport</keyword>
<dbReference type="HOGENOM" id="CLU_000960_27_0_1"/>
<evidence type="ECO:0000256" key="3">
    <source>
        <dbReference type="ARBA" id="ARBA00022692"/>
    </source>
</evidence>
<feature type="transmembrane region" description="Helical" evidence="6">
    <location>
        <begin position="221"/>
        <end position="242"/>
    </location>
</feature>
<feature type="transmembrane region" description="Helical" evidence="6">
    <location>
        <begin position="254"/>
        <end position="277"/>
    </location>
</feature>
<feature type="domain" description="Major facilitator superfamily (MFS) profile" evidence="7">
    <location>
        <begin position="31"/>
        <end position="514"/>
    </location>
</feature>
<keyword evidence="9" id="KW-1185">Reference proteome</keyword>
<dbReference type="PANTHER" id="PTHR42718">
    <property type="entry name" value="MAJOR FACILITATOR SUPERFAMILY MULTIDRUG TRANSPORTER MFSC"/>
    <property type="match status" value="1"/>
</dbReference>
<evidence type="ECO:0000313" key="8">
    <source>
        <dbReference type="EMBL" id="KDQ19374.1"/>
    </source>
</evidence>
<dbReference type="InterPro" id="IPR020846">
    <property type="entry name" value="MFS_dom"/>
</dbReference>
<dbReference type="InterPro" id="IPR036259">
    <property type="entry name" value="MFS_trans_sf"/>
</dbReference>
<dbReference type="EMBL" id="KL198019">
    <property type="protein sequence ID" value="KDQ19374.1"/>
    <property type="molecule type" value="Genomic_DNA"/>
</dbReference>
<keyword evidence="3 6" id="KW-0812">Transmembrane</keyword>
<proteinExistence type="predicted"/>